<dbReference type="Proteomes" id="UP000320095">
    <property type="component" value="Unassembled WGS sequence"/>
</dbReference>
<sequence>MTSKDWVIQAVDPQLYGYLTAHDTSAMLLLLFRQQDFDSARSRAHDWLRSIDGYVCEELSAVEGWPIFSYVRDPYRMQLCVASVHVPPADPSAESPDG</sequence>
<dbReference type="OrthoDB" id="4571823at2"/>
<dbReference type="AlphaFoldDB" id="A0A502EJQ9"/>
<gene>
    <name evidence="1" type="ORF">EAH80_05660</name>
</gene>
<evidence type="ECO:0000313" key="2">
    <source>
        <dbReference type="Proteomes" id="UP000320095"/>
    </source>
</evidence>
<dbReference type="EMBL" id="RCZG01000001">
    <property type="protein sequence ID" value="TPG37289.1"/>
    <property type="molecule type" value="Genomic_DNA"/>
</dbReference>
<keyword evidence="2" id="KW-1185">Reference proteome</keyword>
<protein>
    <submittedName>
        <fullName evidence="1">Uncharacterized protein</fullName>
    </submittedName>
</protein>
<comment type="caution">
    <text evidence="1">The sequence shown here is derived from an EMBL/GenBank/DDBJ whole genome shotgun (WGS) entry which is preliminary data.</text>
</comment>
<reference evidence="1 2" key="1">
    <citation type="journal article" date="2019" name="Environ. Microbiol.">
        <title>Species interactions and distinct microbial communities in high Arctic permafrost affected cryosols are associated with the CH4 and CO2 gas fluxes.</title>
        <authorList>
            <person name="Altshuler I."/>
            <person name="Hamel J."/>
            <person name="Turney S."/>
            <person name="Magnuson E."/>
            <person name="Levesque R."/>
            <person name="Greer C."/>
            <person name="Whyte L.G."/>
        </authorList>
    </citation>
    <scope>NUCLEOTIDE SEQUENCE [LARGE SCALE GENOMIC DNA]</scope>
    <source>
        <strain evidence="1 2">S5.20</strain>
    </source>
</reference>
<proteinExistence type="predicted"/>
<organism evidence="1 2">
    <name type="scientific">Mycolicibacterium hodleri</name>
    <dbReference type="NCBI Taxonomy" id="49897"/>
    <lineage>
        <taxon>Bacteria</taxon>
        <taxon>Bacillati</taxon>
        <taxon>Actinomycetota</taxon>
        <taxon>Actinomycetes</taxon>
        <taxon>Mycobacteriales</taxon>
        <taxon>Mycobacteriaceae</taxon>
        <taxon>Mycolicibacterium</taxon>
    </lineage>
</organism>
<dbReference type="RefSeq" id="WP_140688527.1">
    <property type="nucleotide sequence ID" value="NZ_RCZG01000001.1"/>
</dbReference>
<accession>A0A502EJQ9</accession>
<name>A0A502EJQ9_9MYCO</name>
<evidence type="ECO:0000313" key="1">
    <source>
        <dbReference type="EMBL" id="TPG37289.1"/>
    </source>
</evidence>